<dbReference type="AlphaFoldDB" id="A0A5N5G417"/>
<evidence type="ECO:0000256" key="1">
    <source>
        <dbReference type="ARBA" id="ARBA00004651"/>
    </source>
</evidence>
<keyword evidence="4 7" id="KW-0812">Transmembrane</keyword>
<evidence type="ECO:0000256" key="3">
    <source>
        <dbReference type="ARBA" id="ARBA00022475"/>
    </source>
</evidence>
<keyword evidence="10" id="KW-1185">Reference proteome</keyword>
<dbReference type="EMBL" id="SMOL01000487">
    <property type="protein sequence ID" value="KAB2610083.1"/>
    <property type="molecule type" value="Genomic_DNA"/>
</dbReference>
<evidence type="ECO:0000313" key="9">
    <source>
        <dbReference type="EMBL" id="KAB2610083.1"/>
    </source>
</evidence>
<sequence length="1015" mass="110857">MGLPQVPSTGTSEEVLAASPGSFLRSPPRFSSMSTCDMDGMLGSSASPVGGNPLCSSLGDYQTRTSLEFSKLPDDSLRFRGTVEVTNNVHGSSIVSVDKADQITARNGRNIQTPASRIVGFESTGTSSLNDDSSGVSCGLVPSSSVVNVTTNEIVTSGSLVRKRLLSPLNTMLFPHEFKGDHLDIGCRTSGTNYPAVGDNFSTPIAHDYKKANIGIKGSFTKPTCSLSSYLEQKSMPLPHDDTITETSFFTDGPLLENKDLVPQNSYRSSPRCDELTKWSNAKIRSGEISISPREVISPLHSLSPLGPRLSERLKIAGGCRTTDKELEDCHSTLRNVKQTLYKSDADIPFSPEVGEFRIASKLFEDVDIFHGEFLPSSLENSTGVSYSLSHAHGSAPNSHCMRFVRSLSGLSVRRSLVGSFEESLLSGRFISGKPSQRIDGFLAVLSITGGNFSPQSQKLPFSVTSVEGDCYLLYCASIHLSGNSALNRSGGQRIKQGLSNDGSQTVTSRLRIPVKGRIQLVLSNPEKTPIHTFLCNYDLSDMPAGSKTFLRQKVTLACSPNSPLSRQGKTDLNSKVIEKKEVENTAGVDIVHTTRSVDQKTEIRSEGSNFVDSIDEGDMSKVSPKTGRVSIPSFLVEKSFNNEEYQSSNGKERKCVDACYGTDRKHVHGCSRVNQSSNGALRYALHLRFICPFPKKSSRSVQRCKSDPLSTPQRTGLDMDGERRFYLYNDLRVVFPQRHSDADEGKLNVEYHFPDDPKFLVICGCVWTEDWNWLMGLLSSGSVGRWALGGSTSTAVAALVAAMFVARVAAVFLVFCFLRFQLWVGLVSVFLVGSVLLCVSVLGLGCVPRRRMSLLTAQVALRISAVVFTLIAISVTVTNSQSVVVFGFKFEAHYSYSTAFKFLVGANVVVCAFSVLSLIFLSFFLRRSPSQHLKNYFVLFMHDTVMMVMMISGCAAATAIGYVGKYGEKKMTWQPTCGYVKEFCNKMTISLAFSYLAFSAYLLLTLTAAHNLMP</sequence>
<feature type="transmembrane region" description="Helical" evidence="7">
    <location>
        <begin position="827"/>
        <end position="848"/>
    </location>
</feature>
<feature type="transmembrane region" description="Helical" evidence="7">
    <location>
        <begin position="938"/>
        <end position="964"/>
    </location>
</feature>
<proteinExistence type="inferred from homology"/>
<evidence type="ECO:0000259" key="8">
    <source>
        <dbReference type="SMART" id="SM01177"/>
    </source>
</evidence>
<dbReference type="SMART" id="SM01177">
    <property type="entry name" value="DUF4210"/>
    <property type="match status" value="1"/>
</dbReference>
<evidence type="ECO:0000313" key="10">
    <source>
        <dbReference type="Proteomes" id="UP000327157"/>
    </source>
</evidence>
<dbReference type="OrthoDB" id="8625101at2759"/>
<dbReference type="InterPro" id="IPR025261">
    <property type="entry name" value="Atos-like_cons_dom"/>
</dbReference>
<dbReference type="Pfam" id="PF13915">
    <property type="entry name" value="DUF4210"/>
    <property type="match status" value="1"/>
</dbReference>
<feature type="transmembrane region" description="Helical" evidence="7">
    <location>
        <begin position="990"/>
        <end position="1010"/>
    </location>
</feature>
<comment type="caution">
    <text evidence="9">The sequence shown here is derived from an EMBL/GenBank/DDBJ whole genome shotgun (WGS) entry which is preliminary data.</text>
</comment>
<comment type="similarity">
    <text evidence="2">Belongs to the Casparian strip membrane proteins (CASP) family.</text>
</comment>
<evidence type="ECO:0000256" key="6">
    <source>
        <dbReference type="ARBA" id="ARBA00023136"/>
    </source>
</evidence>
<keyword evidence="6 7" id="KW-0472">Membrane</keyword>
<dbReference type="Pfam" id="PF13889">
    <property type="entry name" value="Chromosome_seg"/>
    <property type="match status" value="1"/>
</dbReference>
<dbReference type="Pfam" id="PF04535">
    <property type="entry name" value="CASP_dom"/>
    <property type="match status" value="1"/>
</dbReference>
<feature type="domain" description="Atos-like conserved" evidence="8">
    <location>
        <begin position="417"/>
        <end position="476"/>
    </location>
</feature>
<reference evidence="10" key="2">
    <citation type="submission" date="2019-10" db="EMBL/GenBank/DDBJ databases">
        <title>A de novo genome assembly of a pear dwarfing rootstock.</title>
        <authorList>
            <person name="Wang F."/>
            <person name="Wang J."/>
            <person name="Li S."/>
            <person name="Zhang Y."/>
            <person name="Fang M."/>
            <person name="Ma L."/>
            <person name="Zhao Y."/>
            <person name="Jiang S."/>
        </authorList>
    </citation>
    <scope>NUCLEOTIDE SEQUENCE [LARGE SCALE GENOMIC DNA]</scope>
</reference>
<evidence type="ECO:0000256" key="4">
    <source>
        <dbReference type="ARBA" id="ARBA00022692"/>
    </source>
</evidence>
<dbReference type="InterPro" id="IPR051506">
    <property type="entry name" value="ATOS_Transcription_Regulators"/>
</dbReference>
<gene>
    <name evidence="9" type="ORF">D8674_018115</name>
</gene>
<evidence type="ECO:0000256" key="7">
    <source>
        <dbReference type="SAM" id="Phobius"/>
    </source>
</evidence>
<accession>A0A5N5G417</accession>
<comment type="subcellular location">
    <subcellularLocation>
        <location evidence="1">Cell membrane</location>
        <topology evidence="1">Multi-pass membrane protein</topology>
    </subcellularLocation>
</comment>
<name>A0A5N5G417_9ROSA</name>
<reference evidence="9 10" key="3">
    <citation type="submission" date="2019-11" db="EMBL/GenBank/DDBJ databases">
        <title>A de novo genome assembly of a pear dwarfing rootstock.</title>
        <authorList>
            <person name="Wang F."/>
            <person name="Wang J."/>
            <person name="Li S."/>
            <person name="Zhang Y."/>
            <person name="Fang M."/>
            <person name="Ma L."/>
            <person name="Zhao Y."/>
            <person name="Jiang S."/>
        </authorList>
    </citation>
    <scope>NUCLEOTIDE SEQUENCE [LARGE SCALE GENOMIC DNA]</scope>
    <source>
        <strain evidence="9">S2</strain>
        <tissue evidence="9">Leaf</tissue>
    </source>
</reference>
<feature type="transmembrane region" description="Helical" evidence="7">
    <location>
        <begin position="796"/>
        <end position="821"/>
    </location>
</feature>
<organism evidence="9 10">
    <name type="scientific">Pyrus ussuriensis x Pyrus communis</name>
    <dbReference type="NCBI Taxonomy" id="2448454"/>
    <lineage>
        <taxon>Eukaryota</taxon>
        <taxon>Viridiplantae</taxon>
        <taxon>Streptophyta</taxon>
        <taxon>Embryophyta</taxon>
        <taxon>Tracheophyta</taxon>
        <taxon>Spermatophyta</taxon>
        <taxon>Magnoliopsida</taxon>
        <taxon>eudicotyledons</taxon>
        <taxon>Gunneridae</taxon>
        <taxon>Pentapetalae</taxon>
        <taxon>rosids</taxon>
        <taxon>fabids</taxon>
        <taxon>Rosales</taxon>
        <taxon>Rosaceae</taxon>
        <taxon>Amygdaloideae</taxon>
        <taxon>Maleae</taxon>
        <taxon>Pyrus</taxon>
    </lineage>
</organism>
<keyword evidence="5 7" id="KW-1133">Transmembrane helix</keyword>
<dbReference type="InterPro" id="IPR033473">
    <property type="entry name" value="Atos-like_C"/>
</dbReference>
<dbReference type="PANTHER" id="PTHR13199:SF23">
    <property type="entry name" value="MEIOSIS CHROMOSOME SEGREGATION FAMILY PROTEIN"/>
    <property type="match status" value="1"/>
</dbReference>
<dbReference type="Proteomes" id="UP000327157">
    <property type="component" value="Chromosome 17"/>
</dbReference>
<protein>
    <recommendedName>
        <fullName evidence="8">Atos-like conserved domain-containing protein</fullName>
    </recommendedName>
</protein>
<dbReference type="InterPro" id="IPR006702">
    <property type="entry name" value="CASP_dom"/>
</dbReference>
<reference evidence="9 10" key="1">
    <citation type="submission" date="2019-09" db="EMBL/GenBank/DDBJ databases">
        <authorList>
            <person name="Ou C."/>
        </authorList>
    </citation>
    <scope>NUCLEOTIDE SEQUENCE [LARGE SCALE GENOMIC DNA]</scope>
    <source>
        <strain evidence="9">S2</strain>
        <tissue evidence="9">Leaf</tissue>
    </source>
</reference>
<evidence type="ECO:0000256" key="2">
    <source>
        <dbReference type="ARBA" id="ARBA00007651"/>
    </source>
</evidence>
<dbReference type="PANTHER" id="PTHR13199">
    <property type="entry name" value="GH03947P"/>
    <property type="match status" value="1"/>
</dbReference>
<dbReference type="GO" id="GO:0005886">
    <property type="term" value="C:plasma membrane"/>
    <property type="evidence" value="ECO:0007669"/>
    <property type="project" value="UniProtKB-SubCell"/>
</dbReference>
<dbReference type="InterPro" id="IPR006459">
    <property type="entry name" value="CASP/CASPL"/>
</dbReference>
<evidence type="ECO:0000256" key="5">
    <source>
        <dbReference type="ARBA" id="ARBA00022989"/>
    </source>
</evidence>
<keyword evidence="3" id="KW-1003">Cell membrane</keyword>
<dbReference type="NCBIfam" id="TIGR01569">
    <property type="entry name" value="A_tha_TIGR01569"/>
    <property type="match status" value="1"/>
</dbReference>
<feature type="transmembrane region" description="Helical" evidence="7">
    <location>
        <begin position="860"/>
        <end position="880"/>
    </location>
</feature>
<feature type="transmembrane region" description="Helical" evidence="7">
    <location>
        <begin position="900"/>
        <end position="926"/>
    </location>
</feature>